<evidence type="ECO:0000313" key="3">
    <source>
        <dbReference type="EMBL" id="POR47305.1"/>
    </source>
</evidence>
<dbReference type="OrthoDB" id="4762429at2"/>
<proteinExistence type="predicted"/>
<dbReference type="EMBL" id="PQGA01000019">
    <property type="protein sequence ID" value="POR47305.1"/>
    <property type="molecule type" value="Genomic_DNA"/>
</dbReference>
<reference evidence="3 4" key="1">
    <citation type="submission" date="2018-01" db="EMBL/GenBank/DDBJ databases">
        <title>Genomic Encyclopedia of Type Strains, Phase III (KMG-III): the genomes of soil and plant-associated and newly described type strains.</title>
        <authorList>
            <person name="Whitman W."/>
        </authorList>
    </citation>
    <scope>NUCLEOTIDE SEQUENCE [LARGE SCALE GENOMIC DNA]</scope>
    <source>
        <strain evidence="3 4">JCM 18070</strain>
    </source>
</reference>
<protein>
    <submittedName>
        <fullName evidence="3">P63C domain-containing protein</fullName>
    </submittedName>
</protein>
<evidence type="ECO:0000256" key="1">
    <source>
        <dbReference type="SAM" id="MobiDB-lite"/>
    </source>
</evidence>
<accession>A0A2S4LY72</accession>
<dbReference type="RefSeq" id="WP_103706965.1">
    <property type="nucleotide sequence ID" value="NZ_PQGA01000019.1"/>
</dbReference>
<dbReference type="Pfam" id="PF10546">
    <property type="entry name" value="P63C"/>
    <property type="match status" value="1"/>
</dbReference>
<comment type="caution">
    <text evidence="3">The sequence shown here is derived from an EMBL/GenBank/DDBJ whole genome shotgun (WGS) entry which is preliminary data.</text>
</comment>
<gene>
    <name evidence="3" type="ORF">B0G62_119113</name>
</gene>
<evidence type="ECO:0000313" key="4">
    <source>
        <dbReference type="Proteomes" id="UP000237381"/>
    </source>
</evidence>
<feature type="region of interest" description="Disordered" evidence="1">
    <location>
        <begin position="1"/>
        <end position="21"/>
    </location>
</feature>
<dbReference type="AlphaFoldDB" id="A0A2S4LY72"/>
<organism evidence="3 4">
    <name type="scientific">Paraburkholderia eburnea</name>
    <dbReference type="NCBI Taxonomy" id="1189126"/>
    <lineage>
        <taxon>Bacteria</taxon>
        <taxon>Pseudomonadati</taxon>
        <taxon>Pseudomonadota</taxon>
        <taxon>Betaproteobacteria</taxon>
        <taxon>Burkholderiales</taxon>
        <taxon>Burkholderiaceae</taxon>
        <taxon>Paraburkholderia</taxon>
    </lineage>
</organism>
<sequence length="341" mass="37490">MEAKGKAVGAAARAASLSPERRKEIATRAAAAKKELASLPKVTHGSTDHPLTIGDAQIPCYVLENGIRVLSQRGLQAGIGMSTGGGTGGEQRLAAFALSLAEKFKENNTLSARSVALAERLKDPIKFNLGGKIAYGYEATVLADLCDVVLGARAEGLLMKQQEHIGAQAELLVRGFARVGIIALVDEATGYQKDRERDALAKILEAFVAKELQPYVKTFPPDYYEHLFRLYKLPFPPEGNKSWRPSFIGKITNEVVYSRLAPELLPELKRLASRAERKAHLHRWLTQDIGHPKLREHLSSIVSILKLSKTSKDFFANVDIVHPRYGSTLPLNFEDAEKEDN</sequence>
<name>A0A2S4LY72_9BURK</name>
<keyword evidence="4" id="KW-1185">Reference proteome</keyword>
<feature type="compositionally biased region" description="Low complexity" evidence="1">
    <location>
        <begin position="1"/>
        <end position="15"/>
    </location>
</feature>
<feature type="domain" description="Bacteriophage Mx8 p63 C-terminal" evidence="2">
    <location>
        <begin position="203"/>
        <end position="294"/>
    </location>
</feature>
<evidence type="ECO:0000259" key="2">
    <source>
        <dbReference type="Pfam" id="PF10546"/>
    </source>
</evidence>
<dbReference type="Proteomes" id="UP000237381">
    <property type="component" value="Unassembled WGS sequence"/>
</dbReference>
<dbReference type="InterPro" id="IPR018874">
    <property type="entry name" value="Phage_Mx8_p63_C"/>
</dbReference>